<protein>
    <submittedName>
        <fullName evidence="1">Uncharacterized protein</fullName>
    </submittedName>
</protein>
<name>A0A8B6BEV4_MYTGA</name>
<reference evidence="1" key="1">
    <citation type="submission" date="2018-11" db="EMBL/GenBank/DDBJ databases">
        <authorList>
            <person name="Alioto T."/>
            <person name="Alioto T."/>
        </authorList>
    </citation>
    <scope>NUCLEOTIDE SEQUENCE</scope>
</reference>
<keyword evidence="2" id="KW-1185">Reference proteome</keyword>
<dbReference type="AlphaFoldDB" id="A0A8B6BEV4"/>
<dbReference type="PANTHER" id="PTHR21446:SF12">
    <property type="entry name" value="POTASSIUM CHANNEL TETRAMERIZATION DOMAIN CONTAINING 1"/>
    <property type="match status" value="1"/>
</dbReference>
<dbReference type="PANTHER" id="PTHR21446">
    <property type="entry name" value="DUF3504 DOMAIN-CONTAINING PROTEIN"/>
    <property type="match status" value="1"/>
</dbReference>
<dbReference type="Proteomes" id="UP000596742">
    <property type="component" value="Unassembled WGS sequence"/>
</dbReference>
<evidence type="ECO:0000313" key="1">
    <source>
        <dbReference type="EMBL" id="VDH89272.1"/>
    </source>
</evidence>
<evidence type="ECO:0000313" key="2">
    <source>
        <dbReference type="Proteomes" id="UP000596742"/>
    </source>
</evidence>
<dbReference type="InterPro" id="IPR052787">
    <property type="entry name" value="MAVS"/>
</dbReference>
<accession>A0A8B6BEV4</accession>
<dbReference type="EMBL" id="UYJE01000018">
    <property type="protein sequence ID" value="VDH89272.1"/>
    <property type="molecule type" value="Genomic_DNA"/>
</dbReference>
<comment type="caution">
    <text evidence="1">The sequence shown here is derived from an EMBL/GenBank/DDBJ whole genome shotgun (WGS) entry which is preliminary data.</text>
</comment>
<gene>
    <name evidence="1" type="ORF">MGAL_10B041987</name>
</gene>
<organism evidence="1 2">
    <name type="scientific">Mytilus galloprovincialis</name>
    <name type="common">Mediterranean mussel</name>
    <dbReference type="NCBI Taxonomy" id="29158"/>
    <lineage>
        <taxon>Eukaryota</taxon>
        <taxon>Metazoa</taxon>
        <taxon>Spiralia</taxon>
        <taxon>Lophotrochozoa</taxon>
        <taxon>Mollusca</taxon>
        <taxon>Bivalvia</taxon>
        <taxon>Autobranchia</taxon>
        <taxon>Pteriomorphia</taxon>
        <taxon>Mytilida</taxon>
        <taxon>Mytiloidea</taxon>
        <taxon>Mytilidae</taxon>
        <taxon>Mytilinae</taxon>
        <taxon>Mytilus</taxon>
    </lineage>
</organism>
<sequence>MSIQLKRDGLGWIQHYPPIEEDHFKTVYSSLTQMDPVSLQQKVFIDLMIFSGRRDRENLRDSKVKDFEFSKQGGGDKEHRYERIQRDELTKNHKENTNTAVGKMYEIMSNVMSESLRTDATSTTFTVVPDRNIEDMFQIVNDSDIIDFMLFSDSQMNSLSHDITSTNSSQVATCE</sequence>
<proteinExistence type="predicted"/>